<dbReference type="GO" id="GO:0032259">
    <property type="term" value="P:methylation"/>
    <property type="evidence" value="ECO:0007669"/>
    <property type="project" value="UniProtKB-KW"/>
</dbReference>
<evidence type="ECO:0000256" key="3">
    <source>
        <dbReference type="ARBA" id="ARBA00022679"/>
    </source>
</evidence>
<comment type="function">
    <text evidence="5">Methyltransferase required for the conversion of demethylmenaquinol (DMKH2) to menaquinol (MKH2).</text>
</comment>
<dbReference type="UniPathway" id="UPA00232"/>
<dbReference type="RefSeq" id="WP_011526100.1">
    <property type="nucleotide sequence ID" value="NC_008011.1"/>
</dbReference>
<dbReference type="SUPFAM" id="SSF53335">
    <property type="entry name" value="S-adenosyl-L-methionine-dependent methyltransferases"/>
    <property type="match status" value="1"/>
</dbReference>
<keyword evidence="2 5" id="KW-0489">Methyltransferase</keyword>
<dbReference type="PANTHER" id="PTHR43591:SF24">
    <property type="entry name" value="2-METHOXY-6-POLYPRENYL-1,4-BENZOQUINOL METHYLASE, MITOCHONDRIAL"/>
    <property type="match status" value="1"/>
</dbReference>
<accession>Q1MSF2</accession>
<dbReference type="NCBIfam" id="TIGR01934">
    <property type="entry name" value="MenG_MenH_UbiE"/>
    <property type="match status" value="1"/>
</dbReference>
<name>Q1MSF2_LAWIP</name>
<feature type="binding site" evidence="5">
    <location>
        <position position="65"/>
    </location>
    <ligand>
        <name>S-adenosyl-L-methionine</name>
        <dbReference type="ChEBI" id="CHEBI:59789"/>
    </ligand>
</feature>
<dbReference type="EC" id="2.1.1.163" evidence="5"/>
<keyword evidence="7" id="KW-1185">Reference proteome</keyword>
<comment type="pathway">
    <text evidence="5">Quinol/quinone metabolism; menaquinone biosynthesis; menaquinol from 1,4-dihydroxy-2-naphthoate: step 2/2.</text>
</comment>
<dbReference type="Proteomes" id="UP000002430">
    <property type="component" value="Chromosome"/>
</dbReference>
<dbReference type="HAMAP" id="MF_01813">
    <property type="entry name" value="MenG_UbiE_methyltr"/>
    <property type="match status" value="1"/>
</dbReference>
<evidence type="ECO:0000313" key="7">
    <source>
        <dbReference type="Proteomes" id="UP000002430"/>
    </source>
</evidence>
<dbReference type="Pfam" id="PF01209">
    <property type="entry name" value="Ubie_methyltran"/>
    <property type="match status" value="1"/>
</dbReference>
<dbReference type="AlphaFoldDB" id="Q1MSF2"/>
<comment type="similarity">
    <text evidence="5">Belongs to the class I-like SAM-binding methyltransferase superfamily. MenG/UbiE family.</text>
</comment>
<dbReference type="InterPro" id="IPR004033">
    <property type="entry name" value="UbiE/COQ5_MeTrFase"/>
</dbReference>
<reference evidence="6 7" key="1">
    <citation type="submission" date="2005-11" db="EMBL/GenBank/DDBJ databases">
        <title>The complete genome sequence of Lawsonia intracellularis: the causative agent of proliferative enteropathy.</title>
        <authorList>
            <person name="Kaur K."/>
            <person name="Zhang Q."/>
            <person name="Beckler D."/>
            <person name="Munir S."/>
            <person name="Li L."/>
            <person name="Kinsley K."/>
            <person name="Herron L."/>
            <person name="Peterson A."/>
            <person name="May B."/>
            <person name="Singh S."/>
            <person name="Gebhart C."/>
            <person name="Kapur V."/>
        </authorList>
    </citation>
    <scope>NUCLEOTIDE SEQUENCE [LARGE SCALE GENOMIC DNA]</scope>
    <source>
        <strain evidence="6 7">PHE/MN1-00</strain>
    </source>
</reference>
<evidence type="ECO:0000256" key="5">
    <source>
        <dbReference type="HAMAP-Rule" id="MF_01813"/>
    </source>
</evidence>
<gene>
    <name evidence="6" type="primary">ubiE</name>
    <name evidence="5" type="synonym">menG</name>
    <name evidence="6" type="ordered locus">LI0017</name>
</gene>
<proteinExistence type="inferred from homology"/>
<organism evidence="6 7">
    <name type="scientific">Lawsonia intracellularis (strain PHE/MN1-00)</name>
    <dbReference type="NCBI Taxonomy" id="363253"/>
    <lineage>
        <taxon>Bacteria</taxon>
        <taxon>Pseudomonadati</taxon>
        <taxon>Thermodesulfobacteriota</taxon>
        <taxon>Desulfovibrionia</taxon>
        <taxon>Desulfovibrionales</taxon>
        <taxon>Desulfovibrionaceae</taxon>
        <taxon>Lawsonia</taxon>
    </lineage>
</organism>
<sequence length="241" mass="27316">MSQNPHIETTQHDRSINSMFGRISRWYDPMNRILSGGLDIYWRHCLVEAMEPGKTGRILDLAAGTLDVAIALHNRYEQLHISAVDLCFSMLYQGMKKLHRANITRVWPITADAKLLPFPDSCIDGVTLAFGIRNIVPRTKAFSEIARVLLPGGRMAILEFGTGKQRIWMGLYNYYLTKILPFIGKLSSDPSAYLYLKQSIMDFPHPDELLDEIRAAGFHQAYYTPLSSGIVHLYIGEKANK</sequence>
<evidence type="ECO:0000256" key="1">
    <source>
        <dbReference type="ARBA" id="ARBA00022428"/>
    </source>
</evidence>
<dbReference type="GO" id="GO:0043770">
    <property type="term" value="F:demethylmenaquinone methyltransferase activity"/>
    <property type="evidence" value="ECO:0007669"/>
    <property type="project" value="UniProtKB-UniRule"/>
</dbReference>
<evidence type="ECO:0000256" key="4">
    <source>
        <dbReference type="ARBA" id="ARBA00022691"/>
    </source>
</evidence>
<dbReference type="eggNOG" id="COG2226">
    <property type="taxonomic scope" value="Bacteria"/>
</dbReference>
<dbReference type="GO" id="GO:0006744">
    <property type="term" value="P:ubiquinone biosynthetic process"/>
    <property type="evidence" value="ECO:0007669"/>
    <property type="project" value="UniProtKB-UniPathway"/>
</dbReference>
<dbReference type="PROSITE" id="PS51608">
    <property type="entry name" value="SAM_MT_UBIE"/>
    <property type="match status" value="1"/>
</dbReference>
<protein>
    <recommendedName>
        <fullName evidence="5">Demethylmenaquinone methyltransferase</fullName>
        <ecNumber evidence="5">2.1.1.163</ecNumber>
    </recommendedName>
</protein>
<dbReference type="PANTHER" id="PTHR43591">
    <property type="entry name" value="METHYLTRANSFERASE"/>
    <property type="match status" value="1"/>
</dbReference>
<dbReference type="EMBL" id="AM180252">
    <property type="protein sequence ID" value="CAJ54073.1"/>
    <property type="molecule type" value="Genomic_DNA"/>
</dbReference>
<dbReference type="Gene3D" id="3.40.50.150">
    <property type="entry name" value="Vaccinia Virus protein VP39"/>
    <property type="match status" value="1"/>
</dbReference>
<evidence type="ECO:0000313" key="6">
    <source>
        <dbReference type="EMBL" id="CAJ54073.1"/>
    </source>
</evidence>
<dbReference type="GO" id="GO:0009234">
    <property type="term" value="P:menaquinone biosynthetic process"/>
    <property type="evidence" value="ECO:0007669"/>
    <property type="project" value="UniProtKB-UniRule"/>
</dbReference>
<dbReference type="InterPro" id="IPR023576">
    <property type="entry name" value="UbiE/COQ5_MeTrFase_CS"/>
</dbReference>
<dbReference type="OrthoDB" id="9808140at2"/>
<dbReference type="PROSITE" id="PS01183">
    <property type="entry name" value="UBIE_1"/>
    <property type="match status" value="1"/>
</dbReference>
<comment type="caution">
    <text evidence="5">Lacks conserved residue(s) required for the propagation of feature annotation.</text>
</comment>
<dbReference type="KEGG" id="lip:LI0017"/>
<feature type="binding site" evidence="5">
    <location>
        <begin position="112"/>
        <end position="113"/>
    </location>
    <ligand>
        <name>S-adenosyl-L-methionine</name>
        <dbReference type="ChEBI" id="CHEBI:59789"/>
    </ligand>
</feature>
<dbReference type="UniPathway" id="UPA00079">
    <property type="reaction ID" value="UER00169"/>
</dbReference>
<dbReference type="InterPro" id="IPR029063">
    <property type="entry name" value="SAM-dependent_MTases_sf"/>
</dbReference>
<dbReference type="HOGENOM" id="CLU_037990_0_1_7"/>
<keyword evidence="1 5" id="KW-0474">Menaquinone biosynthesis</keyword>
<dbReference type="STRING" id="363253.LI0017"/>
<comment type="catalytic activity">
    <reaction evidence="5">
        <text>a 2-demethylmenaquinol + S-adenosyl-L-methionine = a menaquinol + S-adenosyl-L-homocysteine + H(+)</text>
        <dbReference type="Rhea" id="RHEA:42640"/>
        <dbReference type="Rhea" id="RHEA-COMP:9539"/>
        <dbReference type="Rhea" id="RHEA-COMP:9563"/>
        <dbReference type="ChEBI" id="CHEBI:15378"/>
        <dbReference type="ChEBI" id="CHEBI:18151"/>
        <dbReference type="ChEBI" id="CHEBI:55437"/>
        <dbReference type="ChEBI" id="CHEBI:57856"/>
        <dbReference type="ChEBI" id="CHEBI:59789"/>
        <dbReference type="EC" id="2.1.1.163"/>
    </reaction>
</comment>
<keyword evidence="6" id="KW-0830">Ubiquinone</keyword>
<evidence type="ECO:0000256" key="2">
    <source>
        <dbReference type="ARBA" id="ARBA00022603"/>
    </source>
</evidence>
<feature type="binding site" evidence="5">
    <location>
        <position position="85"/>
    </location>
    <ligand>
        <name>S-adenosyl-L-methionine</name>
        <dbReference type="ChEBI" id="CHEBI:59789"/>
    </ligand>
</feature>
<dbReference type="CDD" id="cd02440">
    <property type="entry name" value="AdoMet_MTases"/>
    <property type="match status" value="1"/>
</dbReference>
<keyword evidence="3 5" id="KW-0808">Transferase</keyword>
<keyword evidence="4 5" id="KW-0949">S-adenosyl-L-methionine</keyword>